<organism evidence="1 2">
    <name type="scientific">Suillus plorans</name>
    <dbReference type="NCBI Taxonomy" id="116603"/>
    <lineage>
        <taxon>Eukaryota</taxon>
        <taxon>Fungi</taxon>
        <taxon>Dikarya</taxon>
        <taxon>Basidiomycota</taxon>
        <taxon>Agaricomycotina</taxon>
        <taxon>Agaricomycetes</taxon>
        <taxon>Agaricomycetidae</taxon>
        <taxon>Boletales</taxon>
        <taxon>Suillineae</taxon>
        <taxon>Suillaceae</taxon>
        <taxon>Suillus</taxon>
    </lineage>
</organism>
<dbReference type="OrthoDB" id="10488377at2759"/>
<dbReference type="RefSeq" id="XP_041158785.1">
    <property type="nucleotide sequence ID" value="XM_041300310.1"/>
</dbReference>
<comment type="caution">
    <text evidence="1">The sequence shown here is derived from an EMBL/GenBank/DDBJ whole genome shotgun (WGS) entry which is preliminary data.</text>
</comment>
<sequence>MLTGIILQLDVCDRIWLCRMFISVPAYHELKLFNPHSISTTSTLCVLTIQNNVTPTLHQNLTFQFNDLSKGDTIMLAWSPNLDGLWEDFFPIVWKVSKFRKSGPCWTTATYMTQAQVESGKVISAATSININNSKKTILTEANIVYQFSVQKWLKLDPGVTFQPGLCWGTLLVIDVGAILDLYYQRRTKLKIPHLCLMYLKAEALKPRLASGLLLSDKSLRPKLSTNQSSQPMELITRHRFDPPSFPAAYTSMLVWNWFGKSIKSYLLCIWNIEVITHSLQASFEVQSRGFIPKTDEAYQNSVANQACKLRAFLELPMHPSDSANPSKGFVAM</sequence>
<evidence type="ECO:0000313" key="2">
    <source>
        <dbReference type="Proteomes" id="UP000719766"/>
    </source>
</evidence>
<dbReference type="EMBL" id="JABBWE010000039">
    <property type="protein sequence ID" value="KAG1792086.1"/>
    <property type="molecule type" value="Genomic_DNA"/>
</dbReference>
<dbReference type="Proteomes" id="UP000719766">
    <property type="component" value="Unassembled WGS sequence"/>
</dbReference>
<keyword evidence="2" id="KW-1185">Reference proteome</keyword>
<protein>
    <submittedName>
        <fullName evidence="1">Uncharacterized protein</fullName>
    </submittedName>
</protein>
<dbReference type="AlphaFoldDB" id="A0A9P7DGN1"/>
<gene>
    <name evidence="1" type="ORF">HD556DRAFT_1309630</name>
</gene>
<accession>A0A9P7DGN1</accession>
<dbReference type="GeneID" id="64594074"/>
<name>A0A9P7DGN1_9AGAM</name>
<evidence type="ECO:0000313" key="1">
    <source>
        <dbReference type="EMBL" id="KAG1792086.1"/>
    </source>
</evidence>
<reference evidence="1" key="1">
    <citation type="journal article" date="2020" name="New Phytol.">
        <title>Comparative genomics reveals dynamic genome evolution in host specialist ectomycorrhizal fungi.</title>
        <authorList>
            <person name="Lofgren L.A."/>
            <person name="Nguyen N.H."/>
            <person name="Vilgalys R."/>
            <person name="Ruytinx J."/>
            <person name="Liao H.L."/>
            <person name="Branco S."/>
            <person name="Kuo A."/>
            <person name="LaButti K."/>
            <person name="Lipzen A."/>
            <person name="Andreopoulos W."/>
            <person name="Pangilinan J."/>
            <person name="Riley R."/>
            <person name="Hundley H."/>
            <person name="Na H."/>
            <person name="Barry K."/>
            <person name="Grigoriev I.V."/>
            <person name="Stajich J.E."/>
            <person name="Kennedy P.G."/>
        </authorList>
    </citation>
    <scope>NUCLEOTIDE SEQUENCE</scope>
    <source>
        <strain evidence="1">S12</strain>
    </source>
</reference>
<proteinExistence type="predicted"/>